<dbReference type="AlphaFoldDB" id="A0A844B7Q2"/>
<dbReference type="RefSeq" id="WP_153584873.1">
    <property type="nucleotide sequence ID" value="NZ_WJBU01000009.1"/>
</dbReference>
<sequence>MSPTRTDVVNKAHALFGETQAAAALALVDDYGTQSREGEVNRVKLAILEVSDGKLSRLAYFVMCAKIDYRDVLVGGKLPAMTDEEEAKWQASANRFMALWSKK</sequence>
<organism evidence="1 2">
    <name type="scientific">Caenimonas koreensis DSM 17982</name>
    <dbReference type="NCBI Taxonomy" id="1121255"/>
    <lineage>
        <taxon>Bacteria</taxon>
        <taxon>Pseudomonadati</taxon>
        <taxon>Pseudomonadota</taxon>
        <taxon>Betaproteobacteria</taxon>
        <taxon>Burkholderiales</taxon>
        <taxon>Comamonadaceae</taxon>
        <taxon>Caenimonas</taxon>
    </lineage>
</organism>
<comment type="caution">
    <text evidence="1">The sequence shown here is derived from an EMBL/GenBank/DDBJ whole genome shotgun (WGS) entry which is preliminary data.</text>
</comment>
<dbReference type="EMBL" id="WJBU01000009">
    <property type="protein sequence ID" value="MRD47537.1"/>
    <property type="molecule type" value="Genomic_DNA"/>
</dbReference>
<name>A0A844B7Q2_9BURK</name>
<evidence type="ECO:0000313" key="2">
    <source>
        <dbReference type="Proteomes" id="UP000487350"/>
    </source>
</evidence>
<accession>A0A844B7Q2</accession>
<evidence type="ECO:0000313" key="1">
    <source>
        <dbReference type="EMBL" id="MRD47537.1"/>
    </source>
</evidence>
<dbReference type="Proteomes" id="UP000487350">
    <property type="component" value="Unassembled WGS sequence"/>
</dbReference>
<protein>
    <submittedName>
        <fullName evidence="1">Uncharacterized protein</fullName>
    </submittedName>
</protein>
<gene>
    <name evidence="1" type="ORF">GHT07_09625</name>
</gene>
<reference evidence="1 2" key="1">
    <citation type="submission" date="2019-11" db="EMBL/GenBank/DDBJ databases">
        <title>Caenimonas koreensis gen. nov., sp. nov., isolated from activated sludge.</title>
        <authorList>
            <person name="Seung H.R."/>
        </authorList>
    </citation>
    <scope>NUCLEOTIDE SEQUENCE [LARGE SCALE GENOMIC DNA]</scope>
    <source>
        <strain evidence="1 2">EMB320</strain>
    </source>
</reference>
<keyword evidence="2" id="KW-1185">Reference proteome</keyword>
<proteinExistence type="predicted"/>